<keyword evidence="2" id="KW-0719">Serine esterase</keyword>
<comment type="caution">
    <text evidence="8">The sequence shown here is derived from an EMBL/GenBank/DDBJ whole genome shotgun (WGS) entry which is preliminary data.</text>
</comment>
<dbReference type="Gene3D" id="3.40.50.1820">
    <property type="entry name" value="alpha/beta hydrolase"/>
    <property type="match status" value="1"/>
</dbReference>
<keyword evidence="3" id="KW-0479">Metal-binding</keyword>
<keyword evidence="5 8" id="KW-0378">Hydrolase</keyword>
<evidence type="ECO:0000313" key="8">
    <source>
        <dbReference type="EMBL" id="KAA5614214.1"/>
    </source>
</evidence>
<dbReference type="InterPro" id="IPR029058">
    <property type="entry name" value="AB_hydrolase_fold"/>
</dbReference>
<dbReference type="Pfam" id="PF07519">
    <property type="entry name" value="Tannase"/>
    <property type="match status" value="1"/>
</dbReference>
<name>A0A5M6J0T6_9PROT</name>
<dbReference type="Proteomes" id="UP000325255">
    <property type="component" value="Unassembled WGS sequence"/>
</dbReference>
<keyword evidence="4" id="KW-0732">Signal</keyword>
<dbReference type="GO" id="GO:0052689">
    <property type="term" value="F:carboxylic ester hydrolase activity"/>
    <property type="evidence" value="ECO:0007669"/>
    <property type="project" value="UniProtKB-KW"/>
</dbReference>
<evidence type="ECO:0000256" key="1">
    <source>
        <dbReference type="ARBA" id="ARBA00006249"/>
    </source>
</evidence>
<gene>
    <name evidence="8" type="ORF">F1189_03030</name>
</gene>
<dbReference type="PANTHER" id="PTHR33938:SF15">
    <property type="entry name" value="FERULOYL ESTERASE B-RELATED"/>
    <property type="match status" value="1"/>
</dbReference>
<evidence type="ECO:0000256" key="5">
    <source>
        <dbReference type="ARBA" id="ARBA00022801"/>
    </source>
</evidence>
<keyword evidence="9" id="KW-1185">Reference proteome</keyword>
<keyword evidence="7" id="KW-1015">Disulfide bond</keyword>
<protein>
    <submittedName>
        <fullName evidence="8">Tannase/feruloyl esterase family alpha/beta hydrolase</fullName>
    </submittedName>
</protein>
<evidence type="ECO:0000313" key="9">
    <source>
        <dbReference type="Proteomes" id="UP000325255"/>
    </source>
</evidence>
<dbReference type="AlphaFoldDB" id="A0A5M6J0T6"/>
<dbReference type="PANTHER" id="PTHR33938">
    <property type="entry name" value="FERULOYL ESTERASE B-RELATED"/>
    <property type="match status" value="1"/>
</dbReference>
<dbReference type="OrthoDB" id="7197884at2"/>
<proteinExistence type="inferred from homology"/>
<reference evidence="8 9" key="1">
    <citation type="submission" date="2019-09" db="EMBL/GenBank/DDBJ databases">
        <title>Genome sequence of Rhodovastum atsumiense, a diverse member of the Acetobacteraceae family of non-sulfur purple photosynthetic bacteria.</title>
        <authorList>
            <person name="Meyer T."/>
            <person name="Kyndt J."/>
        </authorList>
    </citation>
    <scope>NUCLEOTIDE SEQUENCE [LARGE SCALE GENOMIC DNA]</scope>
    <source>
        <strain evidence="8 9">DSM 21279</strain>
    </source>
</reference>
<dbReference type="InterPro" id="IPR011118">
    <property type="entry name" value="Tannase/feruloyl_esterase"/>
</dbReference>
<dbReference type="SUPFAM" id="SSF53474">
    <property type="entry name" value="alpha/beta-Hydrolases"/>
    <property type="match status" value="1"/>
</dbReference>
<evidence type="ECO:0000256" key="6">
    <source>
        <dbReference type="ARBA" id="ARBA00022837"/>
    </source>
</evidence>
<evidence type="ECO:0000256" key="2">
    <source>
        <dbReference type="ARBA" id="ARBA00022487"/>
    </source>
</evidence>
<organism evidence="8 9">
    <name type="scientific">Rhodovastum atsumiense</name>
    <dbReference type="NCBI Taxonomy" id="504468"/>
    <lineage>
        <taxon>Bacteria</taxon>
        <taxon>Pseudomonadati</taxon>
        <taxon>Pseudomonadota</taxon>
        <taxon>Alphaproteobacteria</taxon>
        <taxon>Acetobacterales</taxon>
        <taxon>Acetobacteraceae</taxon>
        <taxon>Rhodovastum</taxon>
    </lineage>
</organism>
<dbReference type="EMBL" id="VWPK01000003">
    <property type="protein sequence ID" value="KAA5614214.1"/>
    <property type="molecule type" value="Genomic_DNA"/>
</dbReference>
<comment type="similarity">
    <text evidence="1">Belongs to the tannase family.</text>
</comment>
<dbReference type="GO" id="GO:0046872">
    <property type="term" value="F:metal ion binding"/>
    <property type="evidence" value="ECO:0007669"/>
    <property type="project" value="UniProtKB-KW"/>
</dbReference>
<evidence type="ECO:0000256" key="7">
    <source>
        <dbReference type="ARBA" id="ARBA00023157"/>
    </source>
</evidence>
<evidence type="ECO:0000256" key="3">
    <source>
        <dbReference type="ARBA" id="ARBA00022723"/>
    </source>
</evidence>
<keyword evidence="6" id="KW-0106">Calcium</keyword>
<sequence length="458" mass="49771">MPASGDLPAYCRVLGYVRPAINFELRLPIEGWNGKFYMVGCGAFCGMLESDRPGFTNAMNFGLRRRYAAATMDSGHWGANSGDGRWAFANPVAEADWAWRAVTETARVGRAMVKAYYGTEQKHAYFAGCSTGGRMAGVEASRFPADFDGIVMGAPALDYTGLVATFFAWLVQANTGEDGKPIVTSERVPLIQRLVAQACHAQDGLVEDPHACNVKPATFQCKAAGGHDCLSTAEVGVLEKWYAGPKDSQGRQLYPGGLPPGSEANWPIWLTGRPPANAVIPFFVRDFLRYMAFEPDPGPGYEVTQFDFDRDPPRLARMAALYNAATWDPARGEVVPADLSAFARRGGKLVIWHGWGDPIVTPDFTIAWYEALARKAGGIEKLQGFARLFMIPGMDHCGISADNASVTETGIDPLSALEAWVEQGTPPHALLATKRRPDGGTQWQRRICAWPDKSCAAP</sequence>
<accession>A0A5M6J0T6</accession>
<evidence type="ECO:0000256" key="4">
    <source>
        <dbReference type="ARBA" id="ARBA00022729"/>
    </source>
</evidence>